<accession>A0AAJ0HJK5</accession>
<dbReference type="EMBL" id="JAUIQD010000004">
    <property type="protein sequence ID" value="KAK3353595.1"/>
    <property type="molecule type" value="Genomic_DNA"/>
</dbReference>
<dbReference type="AlphaFoldDB" id="A0AAJ0HJK5"/>
<dbReference type="PANTHER" id="PTHR40640:SF1">
    <property type="entry name" value="ANCHORED GLYCOPROTEIN, PUTATIVE (AFU_ORTHOLOGUE AFUA_8G04860)-RELATED"/>
    <property type="match status" value="1"/>
</dbReference>
<evidence type="ECO:0000313" key="3">
    <source>
        <dbReference type="Proteomes" id="UP001275084"/>
    </source>
</evidence>
<protein>
    <submittedName>
        <fullName evidence="2">Uncharacterized protein</fullName>
    </submittedName>
</protein>
<dbReference type="PANTHER" id="PTHR40640">
    <property type="entry name" value="ANCHORED GLYCOPROTEIN, PUTATIVE (AFU_ORTHOLOGUE AFUA_8G04860)-RELATED"/>
    <property type="match status" value="1"/>
</dbReference>
<proteinExistence type="predicted"/>
<keyword evidence="1" id="KW-0732">Signal</keyword>
<organism evidence="2 3">
    <name type="scientific">Lasiosphaeria hispida</name>
    <dbReference type="NCBI Taxonomy" id="260671"/>
    <lineage>
        <taxon>Eukaryota</taxon>
        <taxon>Fungi</taxon>
        <taxon>Dikarya</taxon>
        <taxon>Ascomycota</taxon>
        <taxon>Pezizomycotina</taxon>
        <taxon>Sordariomycetes</taxon>
        <taxon>Sordariomycetidae</taxon>
        <taxon>Sordariales</taxon>
        <taxon>Lasiosphaeriaceae</taxon>
        <taxon>Lasiosphaeria</taxon>
    </lineage>
</organism>
<evidence type="ECO:0000313" key="2">
    <source>
        <dbReference type="EMBL" id="KAK3353595.1"/>
    </source>
</evidence>
<comment type="caution">
    <text evidence="2">The sequence shown here is derived from an EMBL/GenBank/DDBJ whole genome shotgun (WGS) entry which is preliminary data.</text>
</comment>
<evidence type="ECO:0000256" key="1">
    <source>
        <dbReference type="SAM" id="SignalP"/>
    </source>
</evidence>
<name>A0AAJ0HJK5_9PEZI</name>
<dbReference type="Proteomes" id="UP001275084">
    <property type="component" value="Unassembled WGS sequence"/>
</dbReference>
<reference evidence="2" key="2">
    <citation type="submission" date="2023-06" db="EMBL/GenBank/DDBJ databases">
        <authorList>
            <consortium name="Lawrence Berkeley National Laboratory"/>
            <person name="Haridas S."/>
            <person name="Hensen N."/>
            <person name="Bonometti L."/>
            <person name="Westerberg I."/>
            <person name="Brannstrom I.O."/>
            <person name="Guillou S."/>
            <person name="Cros-Aarteil S."/>
            <person name="Calhoun S."/>
            <person name="Kuo A."/>
            <person name="Mondo S."/>
            <person name="Pangilinan J."/>
            <person name="Riley R."/>
            <person name="Labutti K."/>
            <person name="Andreopoulos B."/>
            <person name="Lipzen A."/>
            <person name="Chen C."/>
            <person name="Yanf M."/>
            <person name="Daum C."/>
            <person name="Ng V."/>
            <person name="Clum A."/>
            <person name="Steindorff A."/>
            <person name="Ohm R."/>
            <person name="Martin F."/>
            <person name="Silar P."/>
            <person name="Natvig D."/>
            <person name="Lalanne C."/>
            <person name="Gautier V."/>
            <person name="Ament-Velasquez S.L."/>
            <person name="Kruys A."/>
            <person name="Hutchinson M.I."/>
            <person name="Powell A.J."/>
            <person name="Barry K."/>
            <person name="Miller A.N."/>
            <person name="Grigoriev I.V."/>
            <person name="Debuchy R."/>
            <person name="Gladieux P."/>
            <person name="Thoren M.H."/>
            <person name="Johannesson H."/>
        </authorList>
    </citation>
    <scope>NUCLEOTIDE SEQUENCE</scope>
    <source>
        <strain evidence="2">CBS 955.72</strain>
    </source>
</reference>
<feature type="signal peptide" evidence="1">
    <location>
        <begin position="1"/>
        <end position="23"/>
    </location>
</feature>
<sequence length="204" mass="21233">MRWNLSPERGLLVALLVAAGARGQTTVSVYLPEYGNSDWEALRGSVISGDQSSTAYTIFCAEQAPSCQIASDLPFIFTEGPKTLKYAGTAAGEITADLHCKLEGQTLATCTGSSSLGQNFHQGTVHGPTQTVWTSTFSGSDVVWGILTLATPGPAQGTTDIDGTVATDSQDGVATSMSNSSAGWQEVRAWVVFLVGAVVGLLVL</sequence>
<keyword evidence="3" id="KW-1185">Reference proteome</keyword>
<gene>
    <name evidence="2" type="ORF">B0T25DRAFT_217337</name>
</gene>
<feature type="chain" id="PRO_5042519656" evidence="1">
    <location>
        <begin position="24"/>
        <end position="204"/>
    </location>
</feature>
<reference evidence="2" key="1">
    <citation type="journal article" date="2023" name="Mol. Phylogenet. Evol.">
        <title>Genome-scale phylogeny and comparative genomics of the fungal order Sordariales.</title>
        <authorList>
            <person name="Hensen N."/>
            <person name="Bonometti L."/>
            <person name="Westerberg I."/>
            <person name="Brannstrom I.O."/>
            <person name="Guillou S."/>
            <person name="Cros-Aarteil S."/>
            <person name="Calhoun S."/>
            <person name="Haridas S."/>
            <person name="Kuo A."/>
            <person name="Mondo S."/>
            <person name="Pangilinan J."/>
            <person name="Riley R."/>
            <person name="LaButti K."/>
            <person name="Andreopoulos B."/>
            <person name="Lipzen A."/>
            <person name="Chen C."/>
            <person name="Yan M."/>
            <person name="Daum C."/>
            <person name="Ng V."/>
            <person name="Clum A."/>
            <person name="Steindorff A."/>
            <person name="Ohm R.A."/>
            <person name="Martin F."/>
            <person name="Silar P."/>
            <person name="Natvig D.O."/>
            <person name="Lalanne C."/>
            <person name="Gautier V."/>
            <person name="Ament-Velasquez S.L."/>
            <person name="Kruys A."/>
            <person name="Hutchinson M.I."/>
            <person name="Powell A.J."/>
            <person name="Barry K."/>
            <person name="Miller A.N."/>
            <person name="Grigoriev I.V."/>
            <person name="Debuchy R."/>
            <person name="Gladieux P."/>
            <person name="Hiltunen Thoren M."/>
            <person name="Johannesson H."/>
        </authorList>
    </citation>
    <scope>NUCLEOTIDE SEQUENCE</scope>
    <source>
        <strain evidence="2">CBS 955.72</strain>
    </source>
</reference>